<reference evidence="2 3" key="1">
    <citation type="journal article" date="2013" name="Genome Biol.">
        <title>The genome sequence of the most widely cultivated cacao type and its use to identify candidate genes regulating pod color.</title>
        <authorList>
            <person name="Motamayor J.C."/>
            <person name="Mockaitis K."/>
            <person name="Schmutz J."/>
            <person name="Haiminen N."/>
            <person name="Iii D.L."/>
            <person name="Cornejo O."/>
            <person name="Findley S.D."/>
            <person name="Zheng P."/>
            <person name="Utro F."/>
            <person name="Royaert S."/>
            <person name="Saski C."/>
            <person name="Jenkins J."/>
            <person name="Podicheti R."/>
            <person name="Zhao M."/>
            <person name="Scheffler B.E."/>
            <person name="Stack J.C."/>
            <person name="Feltus F.A."/>
            <person name="Mustiga G.M."/>
            <person name="Amores F."/>
            <person name="Phillips W."/>
            <person name="Marelli J.P."/>
            <person name="May G.D."/>
            <person name="Shapiro H."/>
            <person name="Ma J."/>
            <person name="Bustamante C.D."/>
            <person name="Schnell R.J."/>
            <person name="Main D."/>
            <person name="Gilbert D."/>
            <person name="Parida L."/>
            <person name="Kuhn D.N."/>
        </authorList>
    </citation>
    <scope>NUCLEOTIDE SEQUENCE [LARGE SCALE GENOMIC DNA]</scope>
    <source>
        <strain evidence="3">cv. Matina 1-6</strain>
    </source>
</reference>
<protein>
    <submittedName>
        <fullName evidence="2">Uncharacterized protein</fullName>
    </submittedName>
</protein>
<evidence type="ECO:0000256" key="1">
    <source>
        <dbReference type="SAM" id="MobiDB-lite"/>
    </source>
</evidence>
<proteinExistence type="predicted"/>
<dbReference type="Gramene" id="EOY13904">
    <property type="protein sequence ID" value="EOY13904"/>
    <property type="gene ID" value="TCM_032657"/>
</dbReference>
<sequence>MEHMEDNGNNSSPNPAEEEGDHTLRQSSRFPSRGSLPELDKAEPFRRPRFRGAVYAVNECAYELCINISFLAF</sequence>
<dbReference type="Proteomes" id="UP000026915">
    <property type="component" value="Chromosome 7"/>
</dbReference>
<feature type="region of interest" description="Disordered" evidence="1">
    <location>
        <begin position="1"/>
        <end position="42"/>
    </location>
</feature>
<evidence type="ECO:0000313" key="2">
    <source>
        <dbReference type="EMBL" id="EOY13904.1"/>
    </source>
</evidence>
<dbReference type="HOGENOM" id="CLU_2709850_0_0_1"/>
<gene>
    <name evidence="2" type="ORF">TCM_032657</name>
</gene>
<name>A0A061FHF9_THECC</name>
<organism evidence="2 3">
    <name type="scientific">Theobroma cacao</name>
    <name type="common">Cacao</name>
    <name type="synonym">Cocoa</name>
    <dbReference type="NCBI Taxonomy" id="3641"/>
    <lineage>
        <taxon>Eukaryota</taxon>
        <taxon>Viridiplantae</taxon>
        <taxon>Streptophyta</taxon>
        <taxon>Embryophyta</taxon>
        <taxon>Tracheophyta</taxon>
        <taxon>Spermatophyta</taxon>
        <taxon>Magnoliopsida</taxon>
        <taxon>eudicotyledons</taxon>
        <taxon>Gunneridae</taxon>
        <taxon>Pentapetalae</taxon>
        <taxon>rosids</taxon>
        <taxon>malvids</taxon>
        <taxon>Malvales</taxon>
        <taxon>Malvaceae</taxon>
        <taxon>Byttnerioideae</taxon>
        <taxon>Theobroma</taxon>
    </lineage>
</organism>
<keyword evidence="3" id="KW-1185">Reference proteome</keyword>
<dbReference type="EMBL" id="CM001885">
    <property type="protein sequence ID" value="EOY13904.1"/>
    <property type="molecule type" value="Genomic_DNA"/>
</dbReference>
<evidence type="ECO:0000313" key="3">
    <source>
        <dbReference type="Proteomes" id="UP000026915"/>
    </source>
</evidence>
<accession>A0A061FHF9</accession>
<dbReference type="InParanoid" id="A0A061FHF9"/>
<dbReference type="AlphaFoldDB" id="A0A061FHF9"/>